<dbReference type="Pfam" id="PF26133">
    <property type="entry name" value="DUF8039"/>
    <property type="match status" value="1"/>
</dbReference>
<dbReference type="PANTHER" id="PTHR33018:SF30">
    <property type="entry name" value="OS02G0502850 PROTEIN"/>
    <property type="match status" value="1"/>
</dbReference>
<reference evidence="3" key="2">
    <citation type="submission" date="2005-04" db="EMBL/GenBank/DDBJ databases">
        <authorList>
            <person name="Buell C.R."/>
            <person name="Wing R.A."/>
            <person name="McCombie W.A."/>
            <person name="Ouyang S."/>
        </authorList>
    </citation>
    <scope>NUCLEOTIDE SEQUENCE</scope>
</reference>
<feature type="compositionally biased region" description="Polar residues" evidence="1">
    <location>
        <begin position="1"/>
        <end position="26"/>
    </location>
</feature>
<sequence>MSQQGEPMSTTTIGTTSSRNPRTQNKIPKEVYTITEVDDVGYPTAPTKVVKKFPTICGVLGRRNFTILKDHIDLVPQEEKEEAWRQFKESFRYPTEAEAGLKRQAIRNMGNCWKNFKTTLVTEYVLNLAQPEPFGKYAFITQPVWDEFHAAKSTKESREKNQTYHDLQARNLHPHRLGTGGYTGKQAEWDKEDEAAAESNTPQVLADIPVQRARNWARTRVKKNSDGTLSFPNPEDQAVYQKIVELNAERQASQEVCPQKREDDILTKALGNEEHRGRTRGIGSNVPWKFGFPQYAWQYKKHKLSKAQKAARIKAQLREELKEELREELTAELLGIEAQIEARIRDRSTDATPGPIVQVSPTQRHSSCASTEAPAEQPEGPATVDHITEPTSCTLVVRVTPGFAIPAAEGQAFKPTQETRVHGAQLQAGNAKVQVDLVKPDWVGYTIPHPPNDEILTLGAARGTFIQWPKHSIEINITPRLAPSSRPPPTRPHQTVVSLPSAVEQRDEDLQLQYDTDFGDDGMEVDSRPHLPPPAKRSKRAKSSPPKLDTRRKAAGTGRGKIKVPLAPKKLDLGKAPVAPPKPLAKFILGMPLVGDDALFKMGPACKELHRYMEKSNARRKNRETSMLGQHDGQPFLGPTAFIAVDFKDLWDLYRVRAIDTNLLKCYSLLTWKHVHRKAPHVALLDPAVVNETTLKNDRANIVAYIKDCLFARQDKDFIMCAYN</sequence>
<feature type="region of interest" description="Disordered" evidence="1">
    <location>
        <begin position="347"/>
        <end position="386"/>
    </location>
</feature>
<dbReference type="EMBL" id="DP000010">
    <property type="protein sequence ID" value="ABA94307.1"/>
    <property type="molecule type" value="Genomic_DNA"/>
</dbReference>
<proteinExistence type="predicted"/>
<reference evidence="3" key="3">
    <citation type="submission" date="2006-01" db="EMBL/GenBank/DDBJ databases">
        <authorList>
            <person name="Buell R."/>
        </authorList>
    </citation>
    <scope>NUCLEOTIDE SEQUENCE</scope>
</reference>
<protein>
    <submittedName>
        <fullName evidence="3">Transposon protein, putative, CACTA, En/Spm sub-class</fullName>
    </submittedName>
</protein>
<reference evidence="3" key="1">
    <citation type="journal article" date="2005" name="BMC Biol.">
        <title>The sequence of rice chromosomes 11 and 12, rich in disease resistance genes and recent gene duplications.</title>
        <authorList>
            <consortium name="The rice chromosomes 11 and 12 sequencing consortia"/>
        </authorList>
    </citation>
    <scope>NUCLEOTIDE SEQUENCE [LARGE SCALE GENOMIC DNA]</scope>
</reference>
<evidence type="ECO:0000259" key="2">
    <source>
        <dbReference type="Pfam" id="PF26133"/>
    </source>
</evidence>
<feature type="compositionally biased region" description="Polar residues" evidence="1">
    <location>
        <begin position="359"/>
        <end position="370"/>
    </location>
</feature>
<name>Q2R2K2_ORYSJ</name>
<evidence type="ECO:0000313" key="3">
    <source>
        <dbReference type="EMBL" id="ABA94307.1"/>
    </source>
</evidence>
<evidence type="ECO:0000256" key="1">
    <source>
        <dbReference type="SAM" id="MobiDB-lite"/>
    </source>
</evidence>
<dbReference type="SUPFAM" id="SSF54001">
    <property type="entry name" value="Cysteine proteinases"/>
    <property type="match status" value="1"/>
</dbReference>
<dbReference type="AlphaFoldDB" id="Q2R2K2"/>
<feature type="domain" description="DUF8039" evidence="2">
    <location>
        <begin position="383"/>
        <end position="475"/>
    </location>
</feature>
<feature type="region of interest" description="Disordered" evidence="1">
    <location>
        <begin position="479"/>
        <end position="561"/>
    </location>
</feature>
<accession>Q2R2K2</accession>
<feature type="region of interest" description="Disordered" evidence="1">
    <location>
        <begin position="1"/>
        <end position="28"/>
    </location>
</feature>
<organism evidence="3">
    <name type="scientific">Oryza sativa subsp. japonica</name>
    <name type="common">Rice</name>
    <dbReference type="NCBI Taxonomy" id="39947"/>
    <lineage>
        <taxon>Eukaryota</taxon>
        <taxon>Viridiplantae</taxon>
        <taxon>Streptophyta</taxon>
        <taxon>Embryophyta</taxon>
        <taxon>Tracheophyta</taxon>
        <taxon>Spermatophyta</taxon>
        <taxon>Magnoliopsida</taxon>
        <taxon>Liliopsida</taxon>
        <taxon>Poales</taxon>
        <taxon>Poaceae</taxon>
        <taxon>BOP clade</taxon>
        <taxon>Oryzoideae</taxon>
        <taxon>Oryzeae</taxon>
        <taxon>Oryzinae</taxon>
        <taxon>Oryza</taxon>
        <taxon>Oryza sativa</taxon>
    </lineage>
</organism>
<dbReference type="InterPro" id="IPR058352">
    <property type="entry name" value="DUF8039"/>
</dbReference>
<gene>
    <name evidence="3" type="ordered locus">LOC_Os11g35530</name>
</gene>
<dbReference type="PANTHER" id="PTHR33018">
    <property type="entry name" value="OS10G0338966 PROTEIN-RELATED"/>
    <property type="match status" value="1"/>
</dbReference>
<dbReference type="InterPro" id="IPR038765">
    <property type="entry name" value="Papain-like_cys_pep_sf"/>
</dbReference>